<accession>A0A1I0T9T4</accession>
<dbReference type="Proteomes" id="UP000198650">
    <property type="component" value="Unassembled WGS sequence"/>
</dbReference>
<evidence type="ECO:0000313" key="1">
    <source>
        <dbReference type="EMBL" id="SFA48353.1"/>
    </source>
</evidence>
<dbReference type="InterPro" id="IPR020260">
    <property type="entry name" value="Uncharacterised_YueH"/>
</dbReference>
<dbReference type="AlphaFoldDB" id="A0A1I0T9T4"/>
<dbReference type="EMBL" id="FOJS01000017">
    <property type="protein sequence ID" value="SFA48353.1"/>
    <property type="molecule type" value="Genomic_DNA"/>
</dbReference>
<gene>
    <name evidence="1" type="ORF">SAMN05192569_101727</name>
</gene>
<protein>
    <submittedName>
        <fullName evidence="1">YueH-like protein</fullName>
    </submittedName>
</protein>
<sequence length="83" mass="10032">MTMKIRKAVLFDERTPTNVYIYENKKEEYIVVAIPDLEWSFLIRYEEETETLKERLTSSLTKAVTQEHVETLVTKLLYWVREM</sequence>
<name>A0A1I0T9T4_9BACL</name>
<keyword evidence="2" id="KW-1185">Reference proteome</keyword>
<organism evidence="1 2">
    <name type="scientific">Parageobacillus thermantarcticus</name>
    <dbReference type="NCBI Taxonomy" id="186116"/>
    <lineage>
        <taxon>Bacteria</taxon>
        <taxon>Bacillati</taxon>
        <taxon>Bacillota</taxon>
        <taxon>Bacilli</taxon>
        <taxon>Bacillales</taxon>
        <taxon>Anoxybacillaceae</taxon>
        <taxon>Parageobacillus</taxon>
    </lineage>
</organism>
<reference evidence="2" key="1">
    <citation type="submission" date="2016-10" db="EMBL/GenBank/DDBJ databases">
        <authorList>
            <person name="Varghese N."/>
            <person name="Submissions S."/>
        </authorList>
    </citation>
    <scope>NUCLEOTIDE SEQUENCE [LARGE SCALE GENOMIC DNA]</scope>
    <source>
        <strain evidence="2">M1</strain>
    </source>
</reference>
<evidence type="ECO:0000313" key="2">
    <source>
        <dbReference type="Proteomes" id="UP000198650"/>
    </source>
</evidence>
<dbReference type="Pfam" id="PF14166">
    <property type="entry name" value="YueH"/>
    <property type="match status" value="1"/>
</dbReference>
<proteinExistence type="predicted"/>